<dbReference type="Gene3D" id="3.40.50.12780">
    <property type="entry name" value="N-terminal domain of ligase-like"/>
    <property type="match status" value="1"/>
</dbReference>
<sequence length="406" mass="44969">MTQDPVDLACKPWWTQDRVRLLLADLIQAELARLQPLTADAVALSASDLDLDALGLSSLAFIDLATTVAVQFRLDETGHDSMLMERRRLADWVKTVLASRRTCDETIGFLTSGSTGQPKLCLHALALLEQEIEFFAGLFADRRRILRVVPCHHIYGFLFGWMLPARLGIPVLDARRILPSAVLRQTCPGDLVVGYPAFFALASRIPLQVGEDVVAVTSTSPCPPEVWQALAELGCARIIEVYGSSETAGIGWREGADDPFCLLPHWTRVPGSPEHLQRPQTAGPPCFWPLPDRVLWTGERQFQVLGRRDGAVQVAGINVYPERIAACLREHPEVAEAVVRPTGTGADPQLKAFVVPTNACQDLQGLPNRLHRWLTGRLLPHERPRSIRVGFEIPRSELGKLADWEE</sequence>
<dbReference type="GO" id="GO:0044550">
    <property type="term" value="P:secondary metabolite biosynthetic process"/>
    <property type="evidence" value="ECO:0007669"/>
    <property type="project" value="TreeGrafter"/>
</dbReference>
<dbReference type="AlphaFoldDB" id="A0A6G7VEQ9"/>
<dbReference type="GO" id="GO:0016878">
    <property type="term" value="F:acid-thiol ligase activity"/>
    <property type="evidence" value="ECO:0007669"/>
    <property type="project" value="TreeGrafter"/>
</dbReference>
<dbReference type="KEGG" id="cjap:GWK36_10615"/>
<dbReference type="PANTHER" id="PTHR43352">
    <property type="entry name" value="ACETYL-COA SYNTHETASE"/>
    <property type="match status" value="1"/>
</dbReference>
<evidence type="ECO:0000313" key="5">
    <source>
        <dbReference type="Proteomes" id="UP000502699"/>
    </source>
</evidence>
<reference evidence="5" key="1">
    <citation type="submission" date="2020-01" db="EMBL/GenBank/DDBJ databases">
        <title>Caldichromatium gen. nov., sp. nov., a thermophilic purple sulfur bacterium member of the family Chromatiaceae isolated from Nakabusa hot spring, Japan.</title>
        <authorList>
            <person name="Saini M.K."/>
            <person name="Hanada S."/>
            <person name="Tank M."/>
        </authorList>
    </citation>
    <scope>NUCLEOTIDE SEQUENCE [LARGE SCALE GENOMIC DNA]</scope>
    <source>
        <strain evidence="5">No.7</strain>
    </source>
</reference>
<protein>
    <submittedName>
        <fullName evidence="4">AMP-binding protein</fullName>
    </submittedName>
</protein>
<evidence type="ECO:0000259" key="2">
    <source>
        <dbReference type="Pfam" id="PF00501"/>
    </source>
</evidence>
<keyword evidence="5" id="KW-1185">Reference proteome</keyword>
<proteinExistence type="predicted"/>
<dbReference type="Proteomes" id="UP000502699">
    <property type="component" value="Chromosome"/>
</dbReference>
<dbReference type="EMBL" id="CP048029">
    <property type="protein sequence ID" value="QIK38356.1"/>
    <property type="molecule type" value="Genomic_DNA"/>
</dbReference>
<evidence type="ECO:0000259" key="3">
    <source>
        <dbReference type="Pfam" id="PF13193"/>
    </source>
</evidence>
<dbReference type="InterPro" id="IPR000873">
    <property type="entry name" value="AMP-dep_synth/lig_dom"/>
</dbReference>
<dbReference type="InterPro" id="IPR045851">
    <property type="entry name" value="AMP-bd_C_sf"/>
</dbReference>
<dbReference type="InterPro" id="IPR042099">
    <property type="entry name" value="ANL_N_sf"/>
</dbReference>
<gene>
    <name evidence="4" type="ORF">GWK36_10615</name>
</gene>
<accession>A0A6G7VEQ9</accession>
<dbReference type="RefSeq" id="WP_166271114.1">
    <property type="nucleotide sequence ID" value="NZ_CP048029.1"/>
</dbReference>
<name>A0A6G7VEQ9_9GAMM</name>
<feature type="domain" description="AMP-dependent synthetase/ligase" evidence="2">
    <location>
        <begin position="111"/>
        <end position="259"/>
    </location>
</feature>
<dbReference type="PANTHER" id="PTHR43352:SF1">
    <property type="entry name" value="ANTHRANILATE--COA LIGASE"/>
    <property type="match status" value="1"/>
</dbReference>
<keyword evidence="1" id="KW-0436">Ligase</keyword>
<dbReference type="Pfam" id="PF00501">
    <property type="entry name" value="AMP-binding"/>
    <property type="match status" value="1"/>
</dbReference>
<dbReference type="Pfam" id="PF13193">
    <property type="entry name" value="AMP-binding_C"/>
    <property type="match status" value="1"/>
</dbReference>
<feature type="domain" description="AMP-binding enzyme C-terminal" evidence="3">
    <location>
        <begin position="326"/>
        <end position="400"/>
    </location>
</feature>
<evidence type="ECO:0000313" key="4">
    <source>
        <dbReference type="EMBL" id="QIK38356.1"/>
    </source>
</evidence>
<dbReference type="PROSITE" id="PS00012">
    <property type="entry name" value="PHOSPHOPANTETHEINE"/>
    <property type="match status" value="1"/>
</dbReference>
<dbReference type="SUPFAM" id="SSF56801">
    <property type="entry name" value="Acetyl-CoA synthetase-like"/>
    <property type="match status" value="1"/>
</dbReference>
<dbReference type="Gene3D" id="3.30.300.30">
    <property type="match status" value="1"/>
</dbReference>
<organism evidence="4 5">
    <name type="scientific">Caldichromatium japonicum</name>
    <dbReference type="NCBI Taxonomy" id="2699430"/>
    <lineage>
        <taxon>Bacteria</taxon>
        <taxon>Pseudomonadati</taxon>
        <taxon>Pseudomonadota</taxon>
        <taxon>Gammaproteobacteria</taxon>
        <taxon>Chromatiales</taxon>
        <taxon>Chromatiaceae</taxon>
        <taxon>Caldichromatium</taxon>
    </lineage>
</organism>
<dbReference type="InterPro" id="IPR025110">
    <property type="entry name" value="AMP-bd_C"/>
</dbReference>
<evidence type="ECO:0000256" key="1">
    <source>
        <dbReference type="ARBA" id="ARBA00022598"/>
    </source>
</evidence>
<dbReference type="InterPro" id="IPR006162">
    <property type="entry name" value="Ppantetheine_attach_site"/>
</dbReference>